<dbReference type="OrthoDB" id="601690at2"/>
<dbReference type="Proteomes" id="UP000248703">
    <property type="component" value="Unassembled WGS sequence"/>
</dbReference>
<keyword evidence="2" id="KW-1185">Reference proteome</keyword>
<evidence type="ECO:0000313" key="1">
    <source>
        <dbReference type="EMBL" id="RAJ16906.1"/>
    </source>
</evidence>
<dbReference type="EMBL" id="QLLO01000002">
    <property type="protein sequence ID" value="RAJ16906.1"/>
    <property type="molecule type" value="Genomic_DNA"/>
</dbReference>
<dbReference type="RefSeq" id="WP_111659030.1">
    <property type="nucleotide sequence ID" value="NZ_QLLO01000002.1"/>
</dbReference>
<dbReference type="AlphaFoldDB" id="A0A327RIL5"/>
<evidence type="ECO:0000313" key="2">
    <source>
        <dbReference type="Proteomes" id="UP000248703"/>
    </source>
</evidence>
<gene>
    <name evidence="1" type="ORF">LY08_00682</name>
</gene>
<dbReference type="Pfam" id="PF13585">
    <property type="entry name" value="CHU_C"/>
    <property type="match status" value="1"/>
</dbReference>
<comment type="caution">
    <text evidence="1">The sequence shown here is derived from an EMBL/GenBank/DDBJ whole genome shotgun (WGS) entry which is preliminary data.</text>
</comment>
<reference evidence="1 2" key="1">
    <citation type="submission" date="2018-06" db="EMBL/GenBank/DDBJ databases">
        <title>Genomic Encyclopedia of Archaeal and Bacterial Type Strains, Phase II (KMG-II): from individual species to whole genera.</title>
        <authorList>
            <person name="Goeker M."/>
        </authorList>
    </citation>
    <scope>NUCLEOTIDE SEQUENCE [LARGE SCALE GENOMIC DNA]</scope>
    <source>
        <strain evidence="1 2">DSM 24464</strain>
    </source>
</reference>
<dbReference type="NCBIfam" id="TIGR04131">
    <property type="entry name" value="Bac_Flav_CTERM"/>
    <property type="match status" value="1"/>
</dbReference>
<sequence length="1092" mass="119860">MQNSLKIKDEIIKLRAVLAIFLLFTNGLCYSQLSDFNLTVTATDQTCTGNGALQMSVSNTTPGSTITYTLYLLPDVNNPIAETTEDFFNSLQAGNYSVVATQILSNQENSQQQDITINDLTTALDYQVSHTTSTDCDPEGTITVNVLSGNAVLFEIISGPVMVSPQSSNIFPNLQAGSYVIRVFDDCDNAVSKTYTMVLNTNNFSISNATLPVTYNDCDEVDMSTNIIAFEGYPILYPLLVTYTILPPDGSPNIVVTQNISSGPPEGVTINQIIPLFGSDNFIVNMQITDSCDDLFEVNHPINPNPKVNLVKEEASCGEFLNVNIENFFPPYNINFTSFPTGFDPSNYNADYPGPYTQDATTFGDDSNLLPIGTYNIDIIDACGRIGTGTISIEEIQAEPIVNTSNSGCSVSSGFIGVSVSNRELISVIITAAPTSYSQPLPHNVSNFINNGMFSIQDNIPPGNYTLLITDDCGVEYTIEASVPDFEFQELMVSTLPNCETATGSLNLSSAHGSLNAVVITSAPATFNQNLPADVSNNINDSGSLFINNLPIGNYIFESTDECGFQYTTDVTINSYSSNPGIYTLSRNCGSFDVTINDFDESTMNQTYWLQRLNPDTNIWTHPNTEAEYTEGQIPNTTTAIQIENFETLFNVFLTGEFRLIKVFQPLNTTNPDVFCLDIFTNFTIFSDLIISGVYNLDCTGGSDNNDVIVDVIGVEPFNFSIIAPSNIDNGANNTFTDLAPGTYEIRVEDACGSIENIIVNLENLLPLARANTPDNLSICRNDSIEADVFILSDQNAQILGNQNPNNYNVTYHLSQEDANTGNNALPDSYTNITNPQTIYARVFHNNLIVCYATTSFQIFVGQTPVLSPETTSFICPEDVVTLTADPGFDSYLWSTGDATQTIIVDQPGTYQVAVTNNYGAFNCNTTKEFVVVSSEPAIIQEIKTLDWTATENTITVLVTGAGNYQFSLDNINYQTNNTFSNLLPGDYTVYIKDLNGCDTVTEEVYLLNYPRFFTPNGDNKNDVWQIKFSNSEPELQVVIFDRYGKLITQFGSQDAGWDGTYNGQKMPTSDYWFEVTRANGAVYKGHFTLKR</sequence>
<organism evidence="1 2">
    <name type="scientific">Olleya aquimaris</name>
    <dbReference type="NCBI Taxonomy" id="639310"/>
    <lineage>
        <taxon>Bacteria</taxon>
        <taxon>Pseudomonadati</taxon>
        <taxon>Bacteroidota</taxon>
        <taxon>Flavobacteriia</taxon>
        <taxon>Flavobacteriales</taxon>
        <taxon>Flavobacteriaceae</taxon>
    </lineage>
</organism>
<protein>
    <submittedName>
        <fullName evidence="1">Gliding motility-associated-like protein</fullName>
    </submittedName>
</protein>
<name>A0A327RIL5_9FLAO</name>
<dbReference type="InterPro" id="IPR026341">
    <property type="entry name" value="T9SS_type_B"/>
</dbReference>
<proteinExistence type="predicted"/>
<accession>A0A327RIL5</accession>